<keyword evidence="1" id="KW-0812">Transmembrane</keyword>
<dbReference type="Proteomes" id="UP001174936">
    <property type="component" value="Unassembled WGS sequence"/>
</dbReference>
<accession>A0AA39YM66</accession>
<protein>
    <submittedName>
        <fullName evidence="2">Uncharacterized protein</fullName>
    </submittedName>
</protein>
<keyword evidence="3" id="KW-1185">Reference proteome</keyword>
<name>A0AA39YM66_9PEZI</name>
<keyword evidence="1" id="KW-0472">Membrane</keyword>
<feature type="transmembrane region" description="Helical" evidence="1">
    <location>
        <begin position="93"/>
        <end position="117"/>
    </location>
</feature>
<evidence type="ECO:0000313" key="2">
    <source>
        <dbReference type="EMBL" id="KAK0655154.1"/>
    </source>
</evidence>
<reference evidence="2" key="1">
    <citation type="submission" date="2023-06" db="EMBL/GenBank/DDBJ databases">
        <title>Genome-scale phylogeny and comparative genomics of the fungal order Sordariales.</title>
        <authorList>
            <consortium name="Lawrence Berkeley National Laboratory"/>
            <person name="Hensen N."/>
            <person name="Bonometti L."/>
            <person name="Westerberg I."/>
            <person name="Brannstrom I.O."/>
            <person name="Guillou S."/>
            <person name="Cros-Aarteil S."/>
            <person name="Calhoun S."/>
            <person name="Haridas S."/>
            <person name="Kuo A."/>
            <person name="Mondo S."/>
            <person name="Pangilinan J."/>
            <person name="Riley R."/>
            <person name="Labutti K."/>
            <person name="Andreopoulos B."/>
            <person name="Lipzen A."/>
            <person name="Chen C."/>
            <person name="Yanf M."/>
            <person name="Daum C."/>
            <person name="Ng V."/>
            <person name="Clum A."/>
            <person name="Steindorff A."/>
            <person name="Ohm R."/>
            <person name="Martin F."/>
            <person name="Silar P."/>
            <person name="Natvig D."/>
            <person name="Lalanne C."/>
            <person name="Gautier V."/>
            <person name="Ament-Velasquez S.L."/>
            <person name="Kruys A."/>
            <person name="Hutchinson M.I."/>
            <person name="Powell A.J."/>
            <person name="Barry K."/>
            <person name="Miller A.N."/>
            <person name="Grigoriev I.V."/>
            <person name="Debuchy R."/>
            <person name="Gladieux P."/>
            <person name="Thoren M.H."/>
            <person name="Johannesson H."/>
        </authorList>
    </citation>
    <scope>NUCLEOTIDE SEQUENCE</scope>
    <source>
        <strain evidence="2">SMH2532-1</strain>
    </source>
</reference>
<organism evidence="2 3">
    <name type="scientific">Cercophora newfieldiana</name>
    <dbReference type="NCBI Taxonomy" id="92897"/>
    <lineage>
        <taxon>Eukaryota</taxon>
        <taxon>Fungi</taxon>
        <taxon>Dikarya</taxon>
        <taxon>Ascomycota</taxon>
        <taxon>Pezizomycotina</taxon>
        <taxon>Sordariomycetes</taxon>
        <taxon>Sordariomycetidae</taxon>
        <taxon>Sordariales</taxon>
        <taxon>Lasiosphaeriaceae</taxon>
        <taxon>Cercophora</taxon>
    </lineage>
</organism>
<evidence type="ECO:0000256" key="1">
    <source>
        <dbReference type="SAM" id="Phobius"/>
    </source>
</evidence>
<proteinExistence type="predicted"/>
<comment type="caution">
    <text evidence="2">The sequence shown here is derived from an EMBL/GenBank/DDBJ whole genome shotgun (WGS) entry which is preliminary data.</text>
</comment>
<evidence type="ECO:0000313" key="3">
    <source>
        <dbReference type="Proteomes" id="UP001174936"/>
    </source>
</evidence>
<keyword evidence="1" id="KW-1133">Transmembrane helix</keyword>
<sequence>MLGCVGATPGLLELYILEMTLPACQAKIRVGYYGMCAYHEKLYACASVKYWSKPDEVQGLFEEHITSTAACSTRQAIQAALMFQFKIIQCIQVGGAVLFLLGVTISVVWAMVARWAWEKRRVVYQSKQDRGGELDLGWESEVRECYRALWWPPKLQAAIWTIFAASAVVSLISTLSVWQNASGLAYSHEMFGQTPITIGRKLPLLQGIALVLLVVFLAILWAYCLTAKRAAWRLVLGDPDDSLQEGEYAITVSELKGYIDKIERNKKSQGWGDTIRNWGNRAIRL</sequence>
<dbReference type="EMBL" id="JAULSV010000001">
    <property type="protein sequence ID" value="KAK0655154.1"/>
    <property type="molecule type" value="Genomic_DNA"/>
</dbReference>
<feature type="transmembrane region" description="Helical" evidence="1">
    <location>
        <begin position="157"/>
        <end position="178"/>
    </location>
</feature>
<gene>
    <name evidence="2" type="ORF">B0T16DRAFT_498669</name>
</gene>
<dbReference type="AlphaFoldDB" id="A0AA39YM66"/>
<feature type="transmembrane region" description="Helical" evidence="1">
    <location>
        <begin position="204"/>
        <end position="224"/>
    </location>
</feature>